<organism evidence="2">
    <name type="scientific">marine sediment metagenome</name>
    <dbReference type="NCBI Taxonomy" id="412755"/>
    <lineage>
        <taxon>unclassified sequences</taxon>
        <taxon>metagenomes</taxon>
        <taxon>ecological metagenomes</taxon>
    </lineage>
</organism>
<proteinExistence type="predicted"/>
<dbReference type="CDD" id="cd04179">
    <property type="entry name" value="DPM_DPG-synthase_like"/>
    <property type="match status" value="1"/>
</dbReference>
<dbReference type="PANTHER" id="PTHR48090">
    <property type="entry name" value="UNDECAPRENYL-PHOSPHATE 4-DEOXY-4-FORMAMIDO-L-ARABINOSE TRANSFERASE-RELATED"/>
    <property type="match status" value="1"/>
</dbReference>
<protein>
    <recommendedName>
        <fullName evidence="1">Glycosyltransferase 2-like domain-containing protein</fullName>
    </recommendedName>
</protein>
<dbReference type="InterPro" id="IPR029044">
    <property type="entry name" value="Nucleotide-diphossugar_trans"/>
</dbReference>
<reference evidence="2" key="1">
    <citation type="journal article" date="2014" name="Front. Microbiol.">
        <title>High frequency of phylogenetically diverse reductive dehalogenase-homologous genes in deep subseafloor sedimentary metagenomes.</title>
        <authorList>
            <person name="Kawai M."/>
            <person name="Futagami T."/>
            <person name="Toyoda A."/>
            <person name="Takaki Y."/>
            <person name="Nishi S."/>
            <person name="Hori S."/>
            <person name="Arai W."/>
            <person name="Tsubouchi T."/>
            <person name="Morono Y."/>
            <person name="Uchiyama I."/>
            <person name="Ito T."/>
            <person name="Fujiyama A."/>
            <person name="Inagaki F."/>
            <person name="Takami H."/>
        </authorList>
    </citation>
    <scope>NUCLEOTIDE SEQUENCE</scope>
    <source>
        <strain evidence="2">Expedition CK06-06</strain>
    </source>
</reference>
<dbReference type="PANTHER" id="PTHR48090:SF7">
    <property type="entry name" value="RFBJ PROTEIN"/>
    <property type="match status" value="1"/>
</dbReference>
<sequence>MVKITAVIPALNEEKTLKEVLIKTSKHVSEIILIDDASINGTKQIARETGAIVLSHKKSEGYDKAINDGFKLAAQCGSDIIVTLDADGQHNPEEIPSIVEPIMNNEADVVVGKRPRCSRISEYFFSLIG</sequence>
<dbReference type="InterPro" id="IPR050256">
    <property type="entry name" value="Glycosyltransferase_2"/>
</dbReference>
<evidence type="ECO:0000259" key="1">
    <source>
        <dbReference type="Pfam" id="PF00535"/>
    </source>
</evidence>
<dbReference type="AlphaFoldDB" id="X1S2Q6"/>
<gene>
    <name evidence="2" type="ORF">S12H4_11336</name>
</gene>
<accession>X1S2Q6</accession>
<dbReference type="SUPFAM" id="SSF53448">
    <property type="entry name" value="Nucleotide-diphospho-sugar transferases"/>
    <property type="match status" value="1"/>
</dbReference>
<name>X1S2Q6_9ZZZZ</name>
<evidence type="ECO:0000313" key="2">
    <source>
        <dbReference type="EMBL" id="GAI69720.1"/>
    </source>
</evidence>
<feature type="domain" description="Glycosyltransferase 2-like" evidence="1">
    <location>
        <begin position="6"/>
        <end position="118"/>
    </location>
</feature>
<dbReference type="Pfam" id="PF00535">
    <property type="entry name" value="Glycos_transf_2"/>
    <property type="match status" value="1"/>
</dbReference>
<dbReference type="Gene3D" id="3.90.550.10">
    <property type="entry name" value="Spore Coat Polysaccharide Biosynthesis Protein SpsA, Chain A"/>
    <property type="match status" value="1"/>
</dbReference>
<dbReference type="EMBL" id="BARW01005068">
    <property type="protein sequence ID" value="GAI69720.1"/>
    <property type="molecule type" value="Genomic_DNA"/>
</dbReference>
<comment type="caution">
    <text evidence="2">The sequence shown here is derived from an EMBL/GenBank/DDBJ whole genome shotgun (WGS) entry which is preliminary data.</text>
</comment>
<dbReference type="InterPro" id="IPR001173">
    <property type="entry name" value="Glyco_trans_2-like"/>
</dbReference>
<feature type="non-terminal residue" evidence="2">
    <location>
        <position position="129"/>
    </location>
</feature>